<keyword evidence="4" id="KW-1185">Reference proteome</keyword>
<dbReference type="GO" id="GO:0016787">
    <property type="term" value="F:hydrolase activity"/>
    <property type="evidence" value="ECO:0007669"/>
    <property type="project" value="UniProtKB-KW"/>
</dbReference>
<sequence length="51" mass="6009">MLGVFQIPLKECEDLYRKLSSDVFKQNVIVGTVKMSWSHAFYDSEIWEKVL</sequence>
<accession>A0ABD0MYZ3</accession>
<gene>
    <name evidence="3" type="ORF">M9458_050310</name>
</gene>
<comment type="caution">
    <text evidence="3">The sequence shown here is derived from an EMBL/GenBank/DDBJ whole genome shotgun (WGS) entry which is preliminary data.</text>
</comment>
<dbReference type="GO" id="GO:0016042">
    <property type="term" value="P:lipid catabolic process"/>
    <property type="evidence" value="ECO:0007669"/>
    <property type="project" value="UniProtKB-KW"/>
</dbReference>
<dbReference type="EMBL" id="JAMKFB020000031">
    <property type="protein sequence ID" value="KAL0154344.1"/>
    <property type="molecule type" value="Genomic_DNA"/>
</dbReference>
<proteinExistence type="predicted"/>
<evidence type="ECO:0000313" key="4">
    <source>
        <dbReference type="Proteomes" id="UP001529510"/>
    </source>
</evidence>
<dbReference type="PANTHER" id="PTHR24185:SF1">
    <property type="entry name" value="CALCIUM-INDEPENDENT PHOSPHOLIPASE A2-GAMMA"/>
    <property type="match status" value="1"/>
</dbReference>
<name>A0ABD0MYZ3_CIRMR</name>
<protein>
    <submittedName>
        <fullName evidence="3">Uncharacterized protein</fullName>
    </submittedName>
</protein>
<keyword evidence="2" id="KW-0443">Lipid metabolism</keyword>
<dbReference type="AlphaFoldDB" id="A0ABD0MYZ3"/>
<organism evidence="3 4">
    <name type="scientific">Cirrhinus mrigala</name>
    <name type="common">Mrigala</name>
    <dbReference type="NCBI Taxonomy" id="683832"/>
    <lineage>
        <taxon>Eukaryota</taxon>
        <taxon>Metazoa</taxon>
        <taxon>Chordata</taxon>
        <taxon>Craniata</taxon>
        <taxon>Vertebrata</taxon>
        <taxon>Euteleostomi</taxon>
        <taxon>Actinopterygii</taxon>
        <taxon>Neopterygii</taxon>
        <taxon>Teleostei</taxon>
        <taxon>Ostariophysi</taxon>
        <taxon>Cypriniformes</taxon>
        <taxon>Cyprinidae</taxon>
        <taxon>Labeoninae</taxon>
        <taxon>Labeonini</taxon>
        <taxon>Cirrhinus</taxon>
    </lineage>
</organism>
<keyword evidence="2" id="KW-0442">Lipid degradation</keyword>
<dbReference type="Proteomes" id="UP001529510">
    <property type="component" value="Unassembled WGS sequence"/>
</dbReference>
<evidence type="ECO:0000256" key="1">
    <source>
        <dbReference type="ARBA" id="ARBA00022801"/>
    </source>
</evidence>
<feature type="non-terminal residue" evidence="3">
    <location>
        <position position="51"/>
    </location>
</feature>
<reference evidence="3 4" key="1">
    <citation type="submission" date="2024-05" db="EMBL/GenBank/DDBJ databases">
        <title>Genome sequencing and assembly of Indian major carp, Cirrhinus mrigala (Hamilton, 1822).</title>
        <authorList>
            <person name="Mohindra V."/>
            <person name="Chowdhury L.M."/>
            <person name="Lal K."/>
            <person name="Jena J.K."/>
        </authorList>
    </citation>
    <scope>NUCLEOTIDE SEQUENCE [LARGE SCALE GENOMIC DNA]</scope>
    <source>
        <strain evidence="3">CM1030</strain>
        <tissue evidence="3">Blood</tissue>
    </source>
</reference>
<evidence type="ECO:0000256" key="2">
    <source>
        <dbReference type="ARBA" id="ARBA00022963"/>
    </source>
</evidence>
<dbReference type="PANTHER" id="PTHR24185">
    <property type="entry name" value="CALCIUM-INDEPENDENT PHOSPHOLIPASE A2-GAMMA"/>
    <property type="match status" value="1"/>
</dbReference>
<keyword evidence="1" id="KW-0378">Hydrolase</keyword>
<evidence type="ECO:0000313" key="3">
    <source>
        <dbReference type="EMBL" id="KAL0154344.1"/>
    </source>
</evidence>